<name>A0A239FEA5_9BURK</name>
<evidence type="ECO:0000313" key="2">
    <source>
        <dbReference type="EMBL" id="SNS55091.1"/>
    </source>
</evidence>
<feature type="compositionally biased region" description="Polar residues" evidence="1">
    <location>
        <begin position="1"/>
        <end position="15"/>
    </location>
</feature>
<sequence length="30" mass="3239">MTPTNSTPIGTQSTKPPQPAKRIAIFSVLR</sequence>
<proteinExistence type="predicted"/>
<dbReference type="EMBL" id="FZOT01000003">
    <property type="protein sequence ID" value="SNS55091.1"/>
    <property type="molecule type" value="Genomic_DNA"/>
</dbReference>
<protein>
    <submittedName>
        <fullName evidence="2">Uncharacterized protein</fullName>
    </submittedName>
</protein>
<dbReference type="AlphaFoldDB" id="A0A239FEA5"/>
<gene>
    <name evidence="2" type="ORF">SAMN06265795_103315</name>
</gene>
<evidence type="ECO:0000256" key="1">
    <source>
        <dbReference type="SAM" id="MobiDB-lite"/>
    </source>
</evidence>
<keyword evidence="3" id="KW-1185">Reference proteome</keyword>
<feature type="region of interest" description="Disordered" evidence="1">
    <location>
        <begin position="1"/>
        <end position="30"/>
    </location>
</feature>
<accession>A0A239FEA5</accession>
<dbReference type="Proteomes" id="UP000198284">
    <property type="component" value="Unassembled WGS sequence"/>
</dbReference>
<reference evidence="2 3" key="1">
    <citation type="submission" date="2017-06" db="EMBL/GenBank/DDBJ databases">
        <authorList>
            <person name="Kim H.J."/>
            <person name="Triplett B.A."/>
        </authorList>
    </citation>
    <scope>NUCLEOTIDE SEQUENCE [LARGE SCALE GENOMIC DNA]</scope>
    <source>
        <strain evidence="2 3">U15</strain>
    </source>
</reference>
<organism evidence="2 3">
    <name type="scientific">Noviherbaspirillum humi</name>
    <dbReference type="NCBI Taxonomy" id="1688639"/>
    <lineage>
        <taxon>Bacteria</taxon>
        <taxon>Pseudomonadati</taxon>
        <taxon>Pseudomonadota</taxon>
        <taxon>Betaproteobacteria</taxon>
        <taxon>Burkholderiales</taxon>
        <taxon>Oxalobacteraceae</taxon>
        <taxon>Noviherbaspirillum</taxon>
    </lineage>
</organism>
<evidence type="ECO:0000313" key="3">
    <source>
        <dbReference type="Proteomes" id="UP000198284"/>
    </source>
</evidence>